<dbReference type="AlphaFoldDB" id="E5Y3S3"/>
<dbReference type="eggNOG" id="ENOG5034992">
    <property type="taxonomic scope" value="Bacteria"/>
</dbReference>
<accession>E5Y3S3</accession>
<dbReference type="HOGENOM" id="CLU_577051_0_0_7"/>
<keyword evidence="1" id="KW-0812">Transmembrane</keyword>
<keyword evidence="3" id="KW-1185">Reference proteome</keyword>
<name>E5Y3S3_BILW3</name>
<protein>
    <submittedName>
        <fullName evidence="2">Uncharacterized protein</fullName>
    </submittedName>
</protein>
<feature type="transmembrane region" description="Helical" evidence="1">
    <location>
        <begin position="31"/>
        <end position="54"/>
    </location>
</feature>
<sequence>MRLLYGYTMSDELEHSATLRARAACLREHRLHFILCFGAFLAGATGSLLTASFLKANVAAPNGTLLAEGLAMLGVIGLGGLLSALFRCLSSRHSRLGKSVLSQYPAESVDPKAVFQEIDADILQHGKRFGGLSIGKEWAIFQEAMLISRIRGIFSDILEPEREHGETAYLLCLVDADGSILEASLPSRSVLDKARACLLESVPDAVSGGFEAMTDFMNMDDEGRREINRRVNARRQAGKPVSFSYAGPDGVPTSLATEQTVEEGIARIKPGDMLVLTPLSPLFLPSGEECLYIACEQDAGQTETLRLSAYIRRGDDYLRVFREMPGREAGLLFRDCFMRRAVPDIADWHVQSWENDWPEERPILFVDDKRFENTSFEDVEAALDGVDGGDYGSFFLMFPGGYDGYLSLNGRQGDNYVVEAALPDEDRYFRIATPRRAQVLFWFSGYYEKSRLPYMEEWKDVTKEVKKRRGEAD</sequence>
<dbReference type="EMBL" id="ADCP02000001">
    <property type="protein sequence ID" value="EFV45356.2"/>
    <property type="molecule type" value="Genomic_DNA"/>
</dbReference>
<evidence type="ECO:0000256" key="1">
    <source>
        <dbReference type="SAM" id="Phobius"/>
    </source>
</evidence>
<gene>
    <name evidence="2" type="ORF">HMPREF0179_00834</name>
</gene>
<dbReference type="GeneID" id="78085969"/>
<feature type="transmembrane region" description="Helical" evidence="1">
    <location>
        <begin position="66"/>
        <end position="89"/>
    </location>
</feature>
<reference evidence="2 3" key="2">
    <citation type="submission" date="2013-04" db="EMBL/GenBank/DDBJ databases">
        <title>The Genome Sequence of Bilophila wadsworthia 3_1_6.</title>
        <authorList>
            <consortium name="The Broad Institute Genomics Platform"/>
            <person name="Earl A."/>
            <person name="Ward D."/>
            <person name="Feldgarden M."/>
            <person name="Gevers D."/>
            <person name="Sibley C."/>
            <person name="Strauss J."/>
            <person name="Allen-Vercoe E."/>
            <person name="Walker B."/>
            <person name="Young S."/>
            <person name="Zeng Q."/>
            <person name="Gargeya S."/>
            <person name="Fitzgerald M."/>
            <person name="Haas B."/>
            <person name="Abouelleil A."/>
            <person name="Allen A.W."/>
            <person name="Alvarado L."/>
            <person name="Arachchi H.M."/>
            <person name="Berlin A.M."/>
            <person name="Chapman S.B."/>
            <person name="Gainer-Dewar J."/>
            <person name="Goldberg J."/>
            <person name="Griggs A."/>
            <person name="Gujja S."/>
            <person name="Hansen M."/>
            <person name="Howarth C."/>
            <person name="Imamovic A."/>
            <person name="Ireland A."/>
            <person name="Larimer J."/>
            <person name="McCowan C."/>
            <person name="Murphy C."/>
            <person name="Pearson M."/>
            <person name="Poon T.W."/>
            <person name="Priest M."/>
            <person name="Roberts A."/>
            <person name="Saif S."/>
            <person name="Shea T."/>
            <person name="Sisk P."/>
            <person name="Sykes S."/>
            <person name="Wortman J."/>
            <person name="Nusbaum C."/>
            <person name="Birren B."/>
        </authorList>
    </citation>
    <scope>NUCLEOTIDE SEQUENCE [LARGE SCALE GENOMIC DNA]</scope>
    <source>
        <strain evidence="2 3">3_1_6</strain>
    </source>
</reference>
<keyword evidence="1" id="KW-0472">Membrane</keyword>
<evidence type="ECO:0000313" key="3">
    <source>
        <dbReference type="Proteomes" id="UP000006034"/>
    </source>
</evidence>
<dbReference type="Proteomes" id="UP000006034">
    <property type="component" value="Unassembled WGS sequence"/>
</dbReference>
<organism evidence="2 3">
    <name type="scientific">Bilophila wadsworthia (strain 3_1_6)</name>
    <dbReference type="NCBI Taxonomy" id="563192"/>
    <lineage>
        <taxon>Bacteria</taxon>
        <taxon>Pseudomonadati</taxon>
        <taxon>Thermodesulfobacteriota</taxon>
        <taxon>Desulfovibrionia</taxon>
        <taxon>Desulfovibrionales</taxon>
        <taxon>Desulfovibrionaceae</taxon>
        <taxon>Bilophila</taxon>
    </lineage>
</organism>
<keyword evidence="1" id="KW-1133">Transmembrane helix</keyword>
<evidence type="ECO:0000313" key="2">
    <source>
        <dbReference type="EMBL" id="EFV45356.2"/>
    </source>
</evidence>
<dbReference type="OrthoDB" id="1841967at2"/>
<dbReference type="RefSeq" id="WP_016360734.1">
    <property type="nucleotide sequence ID" value="NZ_KE150238.1"/>
</dbReference>
<comment type="caution">
    <text evidence="2">The sequence shown here is derived from an EMBL/GenBank/DDBJ whole genome shotgun (WGS) entry which is preliminary data.</text>
</comment>
<reference evidence="2 3" key="1">
    <citation type="submission" date="2010-10" db="EMBL/GenBank/DDBJ databases">
        <authorList>
            <consortium name="The Broad Institute Genome Sequencing Platform"/>
            <person name="Ward D."/>
            <person name="Earl A."/>
            <person name="Feldgarden M."/>
            <person name="Young S.K."/>
            <person name="Gargeya S."/>
            <person name="Zeng Q."/>
            <person name="Alvarado L."/>
            <person name="Berlin A."/>
            <person name="Bochicchio J."/>
            <person name="Chapman S.B."/>
            <person name="Chen Z."/>
            <person name="Freedman E."/>
            <person name="Gellesch M."/>
            <person name="Goldberg J."/>
            <person name="Griggs A."/>
            <person name="Gujja S."/>
            <person name="Heilman E."/>
            <person name="Heiman D."/>
            <person name="Howarth C."/>
            <person name="Mehta T."/>
            <person name="Neiman D."/>
            <person name="Pearson M."/>
            <person name="Roberts A."/>
            <person name="Saif S."/>
            <person name="Shea T."/>
            <person name="Shenoy N."/>
            <person name="Sisk P."/>
            <person name="Stolte C."/>
            <person name="Sykes S."/>
            <person name="White J."/>
            <person name="Yandava C."/>
            <person name="Allen-Vercoe E."/>
            <person name="Sibley C."/>
            <person name="Ambrose C.E."/>
            <person name="Strauss J."/>
            <person name="Daigneault M."/>
            <person name="Haas B."/>
            <person name="Nusbaum C."/>
            <person name="Birren B."/>
        </authorList>
    </citation>
    <scope>NUCLEOTIDE SEQUENCE [LARGE SCALE GENOMIC DNA]</scope>
    <source>
        <strain evidence="2 3">3_1_6</strain>
    </source>
</reference>
<proteinExistence type="predicted"/>